<sequence>MSESQLYSAYRRSIAPDADAFGNFPKETKVCEITEPMCNDYIKIRNYYMALPYNFMMSDSDWISVRNTVELATAIRFGMEWDMNKQADVALTDPAFHTQMYIRFHKYLMQKVMYDATQLVAEFHSAAFTARFLSTYAFDDLKELRNVETKREFIKKSYEQAKKLKEQIDKLNPTRASIDMALINENTGPLHINREMFIKLFKQDYNPKMVQILKNEGVYLGDSKNVQFNQVNKNSR</sequence>
<organism evidence="1 2">
    <name type="scientific">Acinetobacter wuhouensis</name>
    <dbReference type="NCBI Taxonomy" id="1879050"/>
    <lineage>
        <taxon>Bacteria</taxon>
        <taxon>Pseudomonadati</taxon>
        <taxon>Pseudomonadota</taxon>
        <taxon>Gammaproteobacteria</taxon>
        <taxon>Moraxellales</taxon>
        <taxon>Moraxellaceae</taxon>
        <taxon>Acinetobacter</taxon>
    </lineage>
</organism>
<evidence type="ECO:0000313" key="1">
    <source>
        <dbReference type="EMBL" id="AYO56225.1"/>
    </source>
</evidence>
<dbReference type="RefSeq" id="WP_087552840.1">
    <property type="nucleotide sequence ID" value="NZ_CP033133.1"/>
</dbReference>
<dbReference type="EMBL" id="CP033133">
    <property type="protein sequence ID" value="AYO56225.1"/>
    <property type="molecule type" value="Genomic_DNA"/>
</dbReference>
<gene>
    <name evidence="1" type="ORF">CDG68_04250</name>
</gene>
<protein>
    <submittedName>
        <fullName evidence="1">Uncharacterized protein</fullName>
    </submittedName>
</protein>
<dbReference type="Proteomes" id="UP000279962">
    <property type="component" value="Chromosome"/>
</dbReference>
<dbReference type="AlphaFoldDB" id="A0A3G2T817"/>
<name>A0A3G2T817_9GAMM</name>
<proteinExistence type="predicted"/>
<reference evidence="1 2" key="1">
    <citation type="submission" date="2018-10" db="EMBL/GenBank/DDBJ databases">
        <title>The complete genome of Acinetobacter wuhouensis strain WCHAW010062.</title>
        <authorList>
            <person name="Hu Y."/>
            <person name="Long H."/>
            <person name="Feng Y."/>
            <person name="Zong Z."/>
        </authorList>
    </citation>
    <scope>NUCLEOTIDE SEQUENCE [LARGE SCALE GENOMIC DNA]</scope>
    <source>
        <strain evidence="1 2">WCHAW010062</strain>
    </source>
</reference>
<evidence type="ECO:0000313" key="2">
    <source>
        <dbReference type="Proteomes" id="UP000279962"/>
    </source>
</evidence>
<accession>A0A3G2T817</accession>